<dbReference type="InterPro" id="IPR050071">
    <property type="entry name" value="Dehydroquinate_synthase"/>
</dbReference>
<keyword evidence="10 18" id="KW-0028">Amino-acid biosynthesis</keyword>
<comment type="subcellular location">
    <subcellularLocation>
        <location evidence="4 18">Cytoplasm</location>
    </subcellularLocation>
</comment>
<keyword evidence="17 18" id="KW-0170">Cobalt</keyword>
<evidence type="ECO:0000256" key="4">
    <source>
        <dbReference type="ARBA" id="ARBA00004496"/>
    </source>
</evidence>
<evidence type="ECO:0000259" key="20">
    <source>
        <dbReference type="Pfam" id="PF24621"/>
    </source>
</evidence>
<dbReference type="GO" id="GO:0008652">
    <property type="term" value="P:amino acid biosynthetic process"/>
    <property type="evidence" value="ECO:0007669"/>
    <property type="project" value="UniProtKB-KW"/>
</dbReference>
<dbReference type="FunFam" id="3.40.50.1970:FF:000007">
    <property type="entry name" value="Pentafunctional AROM polypeptide"/>
    <property type="match status" value="1"/>
</dbReference>
<dbReference type="EMBL" id="WSLF01000001">
    <property type="protein sequence ID" value="KAE9637149.1"/>
    <property type="molecule type" value="Genomic_DNA"/>
</dbReference>
<evidence type="ECO:0000256" key="14">
    <source>
        <dbReference type="ARBA" id="ARBA00023027"/>
    </source>
</evidence>
<dbReference type="PIRSF" id="PIRSF001455">
    <property type="entry name" value="DHQ_synth"/>
    <property type="match status" value="1"/>
</dbReference>
<dbReference type="Gene3D" id="1.20.1090.10">
    <property type="entry name" value="Dehydroquinate synthase-like - alpha domain"/>
    <property type="match status" value="1"/>
</dbReference>
<evidence type="ECO:0000256" key="8">
    <source>
        <dbReference type="ARBA" id="ARBA00017684"/>
    </source>
</evidence>
<feature type="binding site" evidence="18">
    <location>
        <begin position="106"/>
        <end position="110"/>
    </location>
    <ligand>
        <name>NAD(+)</name>
        <dbReference type="ChEBI" id="CHEBI:57540"/>
    </ligand>
</feature>
<evidence type="ECO:0000256" key="18">
    <source>
        <dbReference type="HAMAP-Rule" id="MF_00110"/>
    </source>
</evidence>
<dbReference type="OrthoDB" id="9806583at2"/>
<keyword evidence="15 18" id="KW-0057">Aromatic amino acid biosynthesis</keyword>
<comment type="cofactor">
    <cofactor evidence="2 18">
        <name>NAD(+)</name>
        <dbReference type="ChEBI" id="CHEBI:57540"/>
    </cofactor>
</comment>
<dbReference type="GO" id="GO:0009073">
    <property type="term" value="P:aromatic amino acid family biosynthetic process"/>
    <property type="evidence" value="ECO:0007669"/>
    <property type="project" value="UniProtKB-KW"/>
</dbReference>
<evidence type="ECO:0000256" key="6">
    <source>
        <dbReference type="ARBA" id="ARBA00005412"/>
    </source>
</evidence>
<feature type="binding site" evidence="18">
    <location>
        <position position="248"/>
    </location>
    <ligand>
        <name>Zn(2+)</name>
        <dbReference type="ChEBI" id="CHEBI:29105"/>
    </ligand>
</feature>
<dbReference type="InterPro" id="IPR030963">
    <property type="entry name" value="DHQ_synth_fam"/>
</dbReference>
<evidence type="ECO:0000313" key="22">
    <source>
        <dbReference type="Proteomes" id="UP000483018"/>
    </source>
</evidence>
<accession>A0A7C8HGC4</accession>
<comment type="pathway">
    <text evidence="5 18">Metabolic intermediate biosynthesis; chorismate biosynthesis; chorismate from D-erythrose 4-phosphate and phosphoenolpyruvate: step 2/7.</text>
</comment>
<dbReference type="Pfam" id="PF24621">
    <property type="entry name" value="DHQS_C"/>
    <property type="match status" value="1"/>
</dbReference>
<evidence type="ECO:0000256" key="5">
    <source>
        <dbReference type="ARBA" id="ARBA00004661"/>
    </source>
</evidence>
<dbReference type="UniPathway" id="UPA00053">
    <property type="reaction ID" value="UER00085"/>
</dbReference>
<dbReference type="RefSeq" id="WP_158739059.1">
    <property type="nucleotide sequence ID" value="NZ_JAFBEP010000017.1"/>
</dbReference>
<comment type="caution">
    <text evidence="21">The sequence shown here is derived from an EMBL/GenBank/DDBJ whole genome shotgun (WGS) entry which is preliminary data.</text>
</comment>
<evidence type="ECO:0000256" key="1">
    <source>
        <dbReference type="ARBA" id="ARBA00001393"/>
    </source>
</evidence>
<dbReference type="Pfam" id="PF01761">
    <property type="entry name" value="DHQ_synthase"/>
    <property type="match status" value="1"/>
</dbReference>
<keyword evidence="22" id="KW-1185">Reference proteome</keyword>
<feature type="domain" description="3-dehydroquinate synthase N-terminal" evidence="19">
    <location>
        <begin position="68"/>
        <end position="179"/>
    </location>
</feature>
<reference evidence="21 22" key="1">
    <citation type="submission" date="2019-12" db="EMBL/GenBank/DDBJ databases">
        <title>Defluviitalea raffinosedens, isolated from a biogas fermenter, genome sequencing and characterization.</title>
        <authorList>
            <person name="Rettenmaier R."/>
            <person name="Schneider M."/>
            <person name="Neuhaus K."/>
            <person name="Liebl W."/>
            <person name="Zverlov V."/>
        </authorList>
    </citation>
    <scope>NUCLEOTIDE SEQUENCE [LARGE SCALE GENOMIC DNA]</scope>
    <source>
        <strain evidence="21 22">249c-K6</strain>
    </source>
</reference>
<feature type="binding site" evidence="18">
    <location>
        <begin position="130"/>
        <end position="131"/>
    </location>
    <ligand>
        <name>NAD(+)</name>
        <dbReference type="ChEBI" id="CHEBI:57540"/>
    </ligand>
</feature>
<dbReference type="PANTHER" id="PTHR43622">
    <property type="entry name" value="3-DEHYDROQUINATE SYNTHASE"/>
    <property type="match status" value="1"/>
</dbReference>
<dbReference type="EC" id="4.2.3.4" evidence="7 18"/>
<proteinExistence type="inferred from homology"/>
<dbReference type="Proteomes" id="UP000483018">
    <property type="component" value="Unassembled WGS sequence"/>
</dbReference>
<evidence type="ECO:0000256" key="11">
    <source>
        <dbReference type="ARBA" id="ARBA00022723"/>
    </source>
</evidence>
<evidence type="ECO:0000256" key="16">
    <source>
        <dbReference type="ARBA" id="ARBA00023239"/>
    </source>
</evidence>
<dbReference type="GO" id="GO:0046872">
    <property type="term" value="F:metal ion binding"/>
    <property type="evidence" value="ECO:0007669"/>
    <property type="project" value="UniProtKB-KW"/>
</dbReference>
<evidence type="ECO:0000256" key="15">
    <source>
        <dbReference type="ARBA" id="ARBA00023141"/>
    </source>
</evidence>
<comment type="cofactor">
    <cofactor evidence="18">
        <name>Co(2+)</name>
        <dbReference type="ChEBI" id="CHEBI:48828"/>
    </cofactor>
    <cofactor evidence="18">
        <name>Zn(2+)</name>
        <dbReference type="ChEBI" id="CHEBI:29105"/>
    </cofactor>
    <text evidence="18">Binds 1 divalent metal cation per subunit. Can use either Co(2+) or Zn(2+).</text>
</comment>
<sequence length="363" mass="40965">MNKILVNPSSSSYPIYFSQNFEDLSLALKDHNLLNRKVCIITDHIVDSYYGNQFVDVLKSNYDDVYKFTFNAGEESKNLDTIQDMYRFFIENHLDRNSLIFALGGGVTGDMAGFAAATYMRGIPFIQVPTTLLAQVDSSVGGKVGVDFLQHKNMIGAFYQPTFVYINLNTLKTLPLKQLSAGMAEVIKHGLILDDNYFSFVESSADLVFDFDKTTLEKIIQRSCELKASIVSQDEKENGLREILNFGHTIGHAIETLLNFKLLHGECVAIGMVGAAYLSYENNLISQEDLKRIESVLRSYRLPVRINQLDCEKIYQQMLLDKKVKNNKIKFILLSSIGKALRVGDLNEDRIKSSISYLKGDVQ</sequence>
<dbReference type="AlphaFoldDB" id="A0A7C8HGC4"/>
<feature type="binding site" evidence="18">
    <location>
        <position position="185"/>
    </location>
    <ligand>
        <name>Zn(2+)</name>
        <dbReference type="ChEBI" id="CHEBI:29105"/>
    </ligand>
</feature>
<evidence type="ECO:0000256" key="7">
    <source>
        <dbReference type="ARBA" id="ARBA00013031"/>
    </source>
</evidence>
<dbReference type="InterPro" id="IPR056179">
    <property type="entry name" value="DHQS_C"/>
</dbReference>
<protein>
    <recommendedName>
        <fullName evidence="8 18">3-dehydroquinate synthase</fullName>
        <shortName evidence="18">DHQS</shortName>
        <ecNumber evidence="7 18">4.2.3.4</ecNumber>
    </recommendedName>
</protein>
<comment type="caution">
    <text evidence="18">Lacks conserved residue(s) required for the propagation of feature annotation.</text>
</comment>
<dbReference type="GO" id="GO:0000166">
    <property type="term" value="F:nucleotide binding"/>
    <property type="evidence" value="ECO:0007669"/>
    <property type="project" value="UniProtKB-KW"/>
</dbReference>
<evidence type="ECO:0000256" key="9">
    <source>
        <dbReference type="ARBA" id="ARBA00022490"/>
    </source>
</evidence>
<feature type="binding site" evidence="18">
    <location>
        <position position="143"/>
    </location>
    <ligand>
        <name>NAD(+)</name>
        <dbReference type="ChEBI" id="CHEBI:57540"/>
    </ligand>
</feature>
<dbReference type="CDD" id="cd08195">
    <property type="entry name" value="DHQS"/>
    <property type="match status" value="1"/>
</dbReference>
<dbReference type="InterPro" id="IPR030960">
    <property type="entry name" value="DHQS/DOIS_N"/>
</dbReference>
<comment type="catalytic activity">
    <reaction evidence="1 18">
        <text>7-phospho-2-dehydro-3-deoxy-D-arabino-heptonate = 3-dehydroquinate + phosphate</text>
        <dbReference type="Rhea" id="RHEA:21968"/>
        <dbReference type="ChEBI" id="CHEBI:32364"/>
        <dbReference type="ChEBI" id="CHEBI:43474"/>
        <dbReference type="ChEBI" id="CHEBI:58394"/>
        <dbReference type="EC" id="4.2.3.4"/>
    </reaction>
</comment>
<dbReference type="SUPFAM" id="SSF56796">
    <property type="entry name" value="Dehydroquinate synthase-like"/>
    <property type="match status" value="1"/>
</dbReference>
<evidence type="ECO:0000256" key="10">
    <source>
        <dbReference type="ARBA" id="ARBA00022605"/>
    </source>
</evidence>
<feature type="domain" description="3-dehydroquinate synthase C-terminal" evidence="20">
    <location>
        <begin position="182"/>
        <end position="324"/>
    </location>
</feature>
<evidence type="ECO:0000256" key="2">
    <source>
        <dbReference type="ARBA" id="ARBA00001911"/>
    </source>
</evidence>
<dbReference type="NCBIfam" id="TIGR01357">
    <property type="entry name" value="aroB"/>
    <property type="match status" value="1"/>
</dbReference>
<keyword evidence="16 18" id="KW-0456">Lyase</keyword>
<comment type="cofactor">
    <cofactor evidence="3">
        <name>Zn(2+)</name>
        <dbReference type="ChEBI" id="CHEBI:29105"/>
    </cofactor>
</comment>
<gene>
    <name evidence="18 21" type="primary">aroB</name>
    <name evidence="21" type="ORF">GND95_01595</name>
</gene>
<keyword evidence="12 18" id="KW-0547">Nucleotide-binding</keyword>
<evidence type="ECO:0000259" key="19">
    <source>
        <dbReference type="Pfam" id="PF01761"/>
    </source>
</evidence>
<evidence type="ECO:0000256" key="12">
    <source>
        <dbReference type="ARBA" id="ARBA00022741"/>
    </source>
</evidence>
<organism evidence="21 22">
    <name type="scientific">Defluviitalea raffinosedens</name>
    <dbReference type="NCBI Taxonomy" id="1450156"/>
    <lineage>
        <taxon>Bacteria</taxon>
        <taxon>Bacillati</taxon>
        <taxon>Bacillota</taxon>
        <taxon>Clostridia</taxon>
        <taxon>Lachnospirales</taxon>
        <taxon>Defluviitaleaceae</taxon>
        <taxon>Defluviitalea</taxon>
    </lineage>
</organism>
<dbReference type="GO" id="GO:0009423">
    <property type="term" value="P:chorismate biosynthetic process"/>
    <property type="evidence" value="ECO:0007669"/>
    <property type="project" value="UniProtKB-UniRule"/>
</dbReference>
<keyword evidence="9 18" id="KW-0963">Cytoplasm</keyword>
<evidence type="ECO:0000256" key="3">
    <source>
        <dbReference type="ARBA" id="ARBA00001947"/>
    </source>
</evidence>
<feature type="binding site" evidence="18">
    <location>
        <begin position="170"/>
        <end position="173"/>
    </location>
    <ligand>
        <name>NAD(+)</name>
        <dbReference type="ChEBI" id="CHEBI:57540"/>
    </ligand>
</feature>
<evidence type="ECO:0000256" key="13">
    <source>
        <dbReference type="ARBA" id="ARBA00022833"/>
    </source>
</evidence>
<dbReference type="PANTHER" id="PTHR43622:SF7">
    <property type="entry name" value="3-DEHYDROQUINATE SYNTHASE, CHLOROPLASTIC"/>
    <property type="match status" value="1"/>
</dbReference>
<dbReference type="GO" id="GO:0005737">
    <property type="term" value="C:cytoplasm"/>
    <property type="evidence" value="ECO:0007669"/>
    <property type="project" value="UniProtKB-SubCell"/>
</dbReference>
<dbReference type="Gene3D" id="3.40.50.1970">
    <property type="match status" value="1"/>
</dbReference>
<keyword evidence="14 18" id="KW-0520">NAD</keyword>
<feature type="binding site" evidence="18">
    <location>
        <position position="264"/>
    </location>
    <ligand>
        <name>Zn(2+)</name>
        <dbReference type="ChEBI" id="CHEBI:29105"/>
    </ligand>
</feature>
<keyword evidence="11 18" id="KW-0479">Metal-binding</keyword>
<evidence type="ECO:0000313" key="21">
    <source>
        <dbReference type="EMBL" id="KAE9637149.1"/>
    </source>
</evidence>
<dbReference type="InterPro" id="IPR016037">
    <property type="entry name" value="DHQ_synth_AroB"/>
</dbReference>
<name>A0A7C8HGC4_9FIRM</name>
<keyword evidence="13 18" id="KW-0862">Zinc</keyword>
<dbReference type="GO" id="GO:0003856">
    <property type="term" value="F:3-dehydroquinate synthase activity"/>
    <property type="evidence" value="ECO:0007669"/>
    <property type="project" value="UniProtKB-UniRule"/>
</dbReference>
<evidence type="ECO:0000256" key="17">
    <source>
        <dbReference type="ARBA" id="ARBA00023285"/>
    </source>
</evidence>
<feature type="binding site" evidence="18">
    <location>
        <position position="152"/>
    </location>
    <ligand>
        <name>NAD(+)</name>
        <dbReference type="ChEBI" id="CHEBI:57540"/>
    </ligand>
</feature>
<comment type="function">
    <text evidence="18">Catalyzes the conversion of 3-deoxy-D-arabino-heptulosonate 7-phosphate (DAHP) to dehydroquinate (DHQ).</text>
</comment>
<comment type="similarity">
    <text evidence="6 18">Belongs to the sugar phosphate cyclases superfamily. Dehydroquinate synthase family.</text>
</comment>
<dbReference type="HAMAP" id="MF_00110">
    <property type="entry name" value="DHQ_synthase"/>
    <property type="match status" value="1"/>
</dbReference>